<sequence length="204" mass="22439">MCAAADLTVSLNSASSRKAPFHLTTSGKFLVGITGGAALGLTVICAPFVTPALRRYCLPYVPATNEQIANILTALKGRKGSLLDLGSGDGRIVLEAAKEKFVSHGVELNPWLVFYSKFDAFRRGLSGNTKFYRKDLWKCDISKYDNIVIFGVDQMMSDLQKKFQTECKPGCNIIACRYPLPSMSPYKTIGHGIDKVWVYNFNAP</sequence>
<proteinExistence type="inferred from homology"/>
<evidence type="ECO:0000256" key="3">
    <source>
        <dbReference type="ARBA" id="ARBA00022679"/>
    </source>
</evidence>
<name>A0ABQ9JVZ7_9CUCU</name>
<dbReference type="PANTHER" id="PTHR13610:SF9">
    <property type="entry name" value="FI06469P"/>
    <property type="match status" value="1"/>
</dbReference>
<organism evidence="6 7">
    <name type="scientific">Molorchus minor</name>
    <dbReference type="NCBI Taxonomy" id="1323400"/>
    <lineage>
        <taxon>Eukaryota</taxon>
        <taxon>Metazoa</taxon>
        <taxon>Ecdysozoa</taxon>
        <taxon>Arthropoda</taxon>
        <taxon>Hexapoda</taxon>
        <taxon>Insecta</taxon>
        <taxon>Pterygota</taxon>
        <taxon>Neoptera</taxon>
        <taxon>Endopterygota</taxon>
        <taxon>Coleoptera</taxon>
        <taxon>Polyphaga</taxon>
        <taxon>Cucujiformia</taxon>
        <taxon>Chrysomeloidea</taxon>
        <taxon>Cerambycidae</taxon>
        <taxon>Lamiinae</taxon>
        <taxon>Monochamini</taxon>
        <taxon>Molorchus</taxon>
    </lineage>
</organism>
<evidence type="ECO:0000313" key="6">
    <source>
        <dbReference type="EMBL" id="KAJ8981872.1"/>
    </source>
</evidence>
<comment type="caution">
    <text evidence="6">The sequence shown here is derived from an EMBL/GenBank/DDBJ whole genome shotgun (WGS) entry which is preliminary data.</text>
</comment>
<keyword evidence="5" id="KW-1133">Transmembrane helix</keyword>
<dbReference type="InterPro" id="IPR029063">
    <property type="entry name" value="SAM-dependent_MTases_sf"/>
</dbReference>
<evidence type="ECO:0000256" key="1">
    <source>
        <dbReference type="ARBA" id="ARBA00010633"/>
    </source>
</evidence>
<dbReference type="EMBL" id="JAPWTJ010000156">
    <property type="protein sequence ID" value="KAJ8981872.1"/>
    <property type="molecule type" value="Genomic_DNA"/>
</dbReference>
<evidence type="ECO:0000256" key="5">
    <source>
        <dbReference type="SAM" id="Phobius"/>
    </source>
</evidence>
<evidence type="ECO:0008006" key="8">
    <source>
        <dbReference type="Google" id="ProtNLM"/>
    </source>
</evidence>
<evidence type="ECO:0000256" key="2">
    <source>
        <dbReference type="ARBA" id="ARBA00022603"/>
    </source>
</evidence>
<evidence type="ECO:0000256" key="4">
    <source>
        <dbReference type="ARBA" id="ARBA00022691"/>
    </source>
</evidence>
<dbReference type="PANTHER" id="PTHR13610">
    <property type="entry name" value="METHYLTRANSFERASE DOMAIN-CONTAINING PROTEIN"/>
    <property type="match status" value="1"/>
</dbReference>
<keyword evidence="3" id="KW-0808">Transferase</keyword>
<keyword evidence="7" id="KW-1185">Reference proteome</keyword>
<comment type="similarity">
    <text evidence="1">Belongs to the ANT/ATPSC lysine N-methyltransferase family.</text>
</comment>
<evidence type="ECO:0000313" key="7">
    <source>
        <dbReference type="Proteomes" id="UP001162164"/>
    </source>
</evidence>
<feature type="transmembrane region" description="Helical" evidence="5">
    <location>
        <begin position="29"/>
        <end position="49"/>
    </location>
</feature>
<keyword evidence="4" id="KW-0949">S-adenosyl-L-methionine</keyword>
<keyword evidence="5" id="KW-0472">Membrane</keyword>
<keyword evidence="5" id="KW-0812">Transmembrane</keyword>
<gene>
    <name evidence="6" type="ORF">NQ317_008219</name>
</gene>
<dbReference type="InterPro" id="IPR026170">
    <property type="entry name" value="FAM173A/B"/>
</dbReference>
<protein>
    <recommendedName>
        <fullName evidence="8">Protein FAM173B</fullName>
    </recommendedName>
</protein>
<dbReference type="Gene3D" id="3.40.50.150">
    <property type="entry name" value="Vaccinia Virus protein VP39"/>
    <property type="match status" value="1"/>
</dbReference>
<dbReference type="SUPFAM" id="SSF53335">
    <property type="entry name" value="S-adenosyl-L-methionine-dependent methyltransferases"/>
    <property type="match status" value="1"/>
</dbReference>
<keyword evidence="2" id="KW-0489">Methyltransferase</keyword>
<reference evidence="6" key="1">
    <citation type="journal article" date="2023" name="Insect Mol. Biol.">
        <title>Genome sequencing provides insights into the evolution of gene families encoding plant cell wall-degrading enzymes in longhorned beetles.</title>
        <authorList>
            <person name="Shin N.R."/>
            <person name="Okamura Y."/>
            <person name="Kirsch R."/>
            <person name="Pauchet Y."/>
        </authorList>
    </citation>
    <scope>NUCLEOTIDE SEQUENCE</scope>
    <source>
        <strain evidence="6">MMC_N1</strain>
    </source>
</reference>
<accession>A0ABQ9JVZ7</accession>
<dbReference type="Proteomes" id="UP001162164">
    <property type="component" value="Unassembled WGS sequence"/>
</dbReference>